<keyword evidence="4" id="KW-1185">Reference proteome</keyword>
<organism evidence="3 4">
    <name type="scientific">Blepharisma stoltei</name>
    <dbReference type="NCBI Taxonomy" id="1481888"/>
    <lineage>
        <taxon>Eukaryota</taxon>
        <taxon>Sar</taxon>
        <taxon>Alveolata</taxon>
        <taxon>Ciliophora</taxon>
        <taxon>Postciliodesmatophora</taxon>
        <taxon>Heterotrichea</taxon>
        <taxon>Heterotrichida</taxon>
        <taxon>Blepharismidae</taxon>
        <taxon>Blepharisma</taxon>
    </lineage>
</organism>
<dbReference type="EMBL" id="CAJZBQ010000044">
    <property type="protein sequence ID" value="CAG9327625.1"/>
    <property type="molecule type" value="Genomic_DNA"/>
</dbReference>
<dbReference type="Gene3D" id="1.10.472.10">
    <property type="entry name" value="Cyclin-like"/>
    <property type="match status" value="1"/>
</dbReference>
<dbReference type="GO" id="GO:0019901">
    <property type="term" value="F:protein kinase binding"/>
    <property type="evidence" value="ECO:0007669"/>
    <property type="project" value="UniProtKB-UniRule"/>
</dbReference>
<reference evidence="3" key="1">
    <citation type="submission" date="2021-09" db="EMBL/GenBank/DDBJ databases">
        <authorList>
            <consortium name="AG Swart"/>
            <person name="Singh M."/>
            <person name="Singh A."/>
            <person name="Seah K."/>
            <person name="Emmerich C."/>
        </authorList>
    </citation>
    <scope>NUCLEOTIDE SEQUENCE</scope>
    <source>
        <strain evidence="3">ATCC30299</strain>
    </source>
</reference>
<comment type="caution">
    <text evidence="3">The sequence shown here is derived from an EMBL/GenBank/DDBJ whole genome shotgun (WGS) entry which is preliminary data.</text>
</comment>
<dbReference type="InterPro" id="IPR036915">
    <property type="entry name" value="Cyclin-like_sf"/>
</dbReference>
<gene>
    <name evidence="3" type="ORF">BSTOLATCC_MIC44255</name>
</gene>
<protein>
    <recommendedName>
        <fullName evidence="2">Cyclin</fullName>
    </recommendedName>
</protein>
<dbReference type="PANTHER" id="PTHR15615">
    <property type="match status" value="1"/>
</dbReference>
<dbReference type="InterPro" id="IPR013922">
    <property type="entry name" value="Cyclin_PHO80-like"/>
</dbReference>
<name>A0AAU9JL44_9CILI</name>
<proteinExistence type="inferred from homology"/>
<dbReference type="AlphaFoldDB" id="A0AAU9JL44"/>
<evidence type="ECO:0000313" key="4">
    <source>
        <dbReference type="Proteomes" id="UP001162131"/>
    </source>
</evidence>
<comment type="similarity">
    <text evidence="2">Belongs to the cyclin family.</text>
</comment>
<accession>A0AAU9JL44</accession>
<dbReference type="Pfam" id="PF08613">
    <property type="entry name" value="Cyclin"/>
    <property type="match status" value="1"/>
</dbReference>
<sequence length="175" mass="20604">MSSILEAVAFILENYSKYSSCSEENVRLFFEQAKIPSISMYDYLAYLNTYTHCSEHCYVLSLIYVERLISNFRKYIFDNISLHKLFLIGLVVAAKYSEDKYYKNSYYAKVGGIQVSDFNNLEKKFLMLLDFDLYISNEQYEHFTDTIKSTVRAIRRQNYKIMENAHINNELASVS</sequence>
<evidence type="ECO:0000256" key="1">
    <source>
        <dbReference type="ARBA" id="ARBA00023127"/>
    </source>
</evidence>
<dbReference type="GO" id="GO:0051301">
    <property type="term" value="P:cell division"/>
    <property type="evidence" value="ECO:0007669"/>
    <property type="project" value="UniProtKB-UniRule"/>
</dbReference>
<dbReference type="SUPFAM" id="SSF47954">
    <property type="entry name" value="Cyclin-like"/>
    <property type="match status" value="1"/>
</dbReference>
<evidence type="ECO:0000256" key="2">
    <source>
        <dbReference type="PIRNR" id="PIRNR027110"/>
    </source>
</evidence>
<dbReference type="PANTHER" id="PTHR15615:SF108">
    <property type="entry name" value="PROTEIN CNPPD1"/>
    <property type="match status" value="1"/>
</dbReference>
<dbReference type="Proteomes" id="UP001162131">
    <property type="component" value="Unassembled WGS sequence"/>
</dbReference>
<evidence type="ECO:0000313" key="3">
    <source>
        <dbReference type="EMBL" id="CAG9327625.1"/>
    </source>
</evidence>
<dbReference type="CDD" id="cd20558">
    <property type="entry name" value="CYCLIN_ScPCL7-like"/>
    <property type="match status" value="1"/>
</dbReference>
<dbReference type="PIRSF" id="PIRSF027110">
    <property type="entry name" value="PREG"/>
    <property type="match status" value="1"/>
</dbReference>
<dbReference type="InterPro" id="IPR012389">
    <property type="entry name" value="Cyclin_P/U"/>
</dbReference>
<keyword evidence="1 2" id="KW-0195">Cyclin</keyword>